<evidence type="ECO:0008006" key="3">
    <source>
        <dbReference type="Google" id="ProtNLM"/>
    </source>
</evidence>
<accession>A0ABR7KR45</accession>
<dbReference type="PANTHER" id="PTHR42866">
    <property type="entry name" value="3-DEOXY-MANNO-OCTULOSONATE CYTIDYLYLTRANSFERASE"/>
    <property type="match status" value="1"/>
</dbReference>
<evidence type="ECO:0000313" key="2">
    <source>
        <dbReference type="Proteomes" id="UP000652755"/>
    </source>
</evidence>
<evidence type="ECO:0000313" key="1">
    <source>
        <dbReference type="EMBL" id="MBC6110556.1"/>
    </source>
</evidence>
<proteinExistence type="predicted"/>
<gene>
    <name evidence="1" type="ORF">H7U22_08975</name>
</gene>
<protein>
    <recommendedName>
        <fullName evidence="3">Spore coat polysaccharide biosynthesis protein SpsF</fullName>
    </recommendedName>
</protein>
<organism evidence="1 2">
    <name type="scientific">Pedobacter fastidiosus</name>
    <dbReference type="NCBI Taxonomy" id="2765361"/>
    <lineage>
        <taxon>Bacteria</taxon>
        <taxon>Pseudomonadati</taxon>
        <taxon>Bacteroidota</taxon>
        <taxon>Sphingobacteriia</taxon>
        <taxon>Sphingobacteriales</taxon>
        <taxon>Sphingobacteriaceae</taxon>
        <taxon>Pedobacter</taxon>
    </lineage>
</organism>
<dbReference type="Proteomes" id="UP000652755">
    <property type="component" value="Unassembled WGS sequence"/>
</dbReference>
<keyword evidence="2" id="KW-1185">Reference proteome</keyword>
<name>A0ABR7KR45_9SPHI</name>
<comment type="caution">
    <text evidence="1">The sequence shown here is derived from an EMBL/GenBank/DDBJ whole genome shotgun (WGS) entry which is preliminary data.</text>
</comment>
<sequence length="250" mass="28267">MIGIFVTARLGSTRLAQKHLIEANGKPFIKWLVGRYLKEFEAEIKKNEAKIFITTSVDPMNKEFENVFSGTEISIFYGSDANIPLRHLECAVTNDIDYIISIDGDDILCSASAAREVVKKLELGSDMVQTKGLPLGMNVMGYRTDFLKQSLENSAQAKLETGWGKIFDQNKIDTIAITGYENAGNLRMTLDYEDDSKFFNEVISAIGEKVLTISDQDLITEIIKNDWQKLNIGLNEEYWANFNKQKQEEN</sequence>
<dbReference type="PANTHER" id="PTHR42866:SF1">
    <property type="entry name" value="SPORE COAT POLYSACCHARIDE BIOSYNTHESIS PROTEIN SPSF"/>
    <property type="match status" value="1"/>
</dbReference>
<dbReference type="EMBL" id="JACRYL010000007">
    <property type="protein sequence ID" value="MBC6110556.1"/>
    <property type="molecule type" value="Genomic_DNA"/>
</dbReference>
<dbReference type="Gene3D" id="3.90.550.10">
    <property type="entry name" value="Spore Coat Polysaccharide Biosynthesis Protein SpsA, Chain A"/>
    <property type="match status" value="1"/>
</dbReference>
<dbReference type="SUPFAM" id="SSF53448">
    <property type="entry name" value="Nucleotide-diphospho-sugar transferases"/>
    <property type="match status" value="1"/>
</dbReference>
<dbReference type="InterPro" id="IPR029044">
    <property type="entry name" value="Nucleotide-diphossugar_trans"/>
</dbReference>
<reference evidence="1 2" key="1">
    <citation type="submission" date="2020-08" db="EMBL/GenBank/DDBJ databases">
        <authorList>
            <person name="Sun Q."/>
            <person name="Inoue M."/>
        </authorList>
    </citation>
    <scope>NUCLEOTIDE SEQUENCE [LARGE SCALE GENOMIC DNA]</scope>
    <source>
        <strain evidence="1 2">CCM 8938</strain>
    </source>
</reference>
<dbReference type="InterPro" id="IPR003329">
    <property type="entry name" value="Cytidylyl_trans"/>
</dbReference>
<dbReference type="RefSeq" id="WP_187071031.1">
    <property type="nucleotide sequence ID" value="NZ_JACRYL010000007.1"/>
</dbReference>
<dbReference type="Pfam" id="PF02348">
    <property type="entry name" value="CTP_transf_3"/>
    <property type="match status" value="1"/>
</dbReference>